<organism evidence="1 2">
    <name type="scientific">Nephila pilipes</name>
    <name type="common">Giant wood spider</name>
    <name type="synonym">Nephila maculata</name>
    <dbReference type="NCBI Taxonomy" id="299642"/>
    <lineage>
        <taxon>Eukaryota</taxon>
        <taxon>Metazoa</taxon>
        <taxon>Ecdysozoa</taxon>
        <taxon>Arthropoda</taxon>
        <taxon>Chelicerata</taxon>
        <taxon>Arachnida</taxon>
        <taxon>Araneae</taxon>
        <taxon>Araneomorphae</taxon>
        <taxon>Entelegynae</taxon>
        <taxon>Araneoidea</taxon>
        <taxon>Nephilidae</taxon>
        <taxon>Nephila</taxon>
    </lineage>
</organism>
<reference evidence="1" key="1">
    <citation type="submission" date="2020-08" db="EMBL/GenBank/DDBJ databases">
        <title>Multicomponent nature underlies the extraordinary mechanical properties of spider dragline silk.</title>
        <authorList>
            <person name="Kono N."/>
            <person name="Nakamura H."/>
            <person name="Mori M."/>
            <person name="Yoshida Y."/>
            <person name="Ohtoshi R."/>
            <person name="Malay A.D."/>
            <person name="Moran D.A.P."/>
            <person name="Tomita M."/>
            <person name="Numata K."/>
            <person name="Arakawa K."/>
        </authorList>
    </citation>
    <scope>NUCLEOTIDE SEQUENCE</scope>
</reference>
<dbReference type="OrthoDB" id="6437663at2759"/>
<keyword evidence="2" id="KW-1185">Reference proteome</keyword>
<dbReference type="Proteomes" id="UP000887013">
    <property type="component" value="Unassembled WGS sequence"/>
</dbReference>
<comment type="caution">
    <text evidence="1">The sequence shown here is derived from an EMBL/GenBank/DDBJ whole genome shotgun (WGS) entry which is preliminary data.</text>
</comment>
<protein>
    <submittedName>
        <fullName evidence="1">ANK_REP_REGION domain-containing protein</fullName>
    </submittedName>
</protein>
<accession>A0A8X6U0M8</accession>
<dbReference type="EMBL" id="BMAW01115499">
    <property type="protein sequence ID" value="GFT66294.1"/>
    <property type="molecule type" value="Genomic_DNA"/>
</dbReference>
<sequence length="334" mass="39736">MYHEVPDLEFITLTKIVSTLWSGHDIENSMAEYFLQRRIDNWTDIEESVNLKIENFNSLPKILKIKLLGLVKPIGIRLKDMIEYTYDNDYLPNHFTSMFSWTFLGTINVTKTAEAMIKDENLCITKRYELACKYFLKNNILLLWDKLSEEEKNNYSGDVMGPDVVSIAWGYIIKKDRATLHRKIEEQRGTALPLGQIGHGNTLEFSNLLAFKYLVRKVNMEKGLETYWYYFHILKDTESGLEKRVIQAPDIIFFLYSEMKENQQTRTLQRYAYNILKNFLEFPFQRFFLKTARKAYKYLTNDQKSNLIQDIRHKESEKYTDFDYQTLRIELSKM</sequence>
<evidence type="ECO:0000313" key="1">
    <source>
        <dbReference type="EMBL" id="GFT66294.1"/>
    </source>
</evidence>
<dbReference type="AlphaFoldDB" id="A0A8X6U0M8"/>
<gene>
    <name evidence="1" type="ORF">NPIL_670231</name>
</gene>
<proteinExistence type="predicted"/>
<name>A0A8X6U0M8_NEPPI</name>
<evidence type="ECO:0000313" key="2">
    <source>
        <dbReference type="Proteomes" id="UP000887013"/>
    </source>
</evidence>